<keyword evidence="5 6" id="KW-1015">Disulfide bond</keyword>
<dbReference type="GO" id="GO:0006508">
    <property type="term" value="P:proteolysis"/>
    <property type="evidence" value="ECO:0007669"/>
    <property type="project" value="InterPro"/>
</dbReference>
<evidence type="ECO:0000256" key="7">
    <source>
        <dbReference type="PROSITE-ProRule" id="PRU00276"/>
    </source>
</evidence>
<dbReference type="SMART" id="SM00050">
    <property type="entry name" value="DISIN"/>
    <property type="match status" value="3"/>
</dbReference>
<keyword evidence="14" id="KW-1185">Reference proteome</keyword>
<keyword evidence="6" id="KW-0245">EGF-like domain</keyword>
<sequence length="1577" mass="172809">MQGGCYYRGYIDGFPSSAVTLSTCSGLRGLLQFENVSYGIEPLGYSPAFEHFVYRVSDEKMAGSLFATSHAERGPGVPTAEELSNKARGGDEYNYMGSDTNAATQKIIQVFNLVNNYQGAVTLESFSVLLAQLLGRSLGMSYDGSRGCRCPGRVCLMSPEALRFSGAKAFSSCSIRDFETFLKHNGGACLFKRPRLTGLSYRRAAVCGNGVVEPGEQCDCGAAEFKQRNSQCRPPADAQCDLAEFCNGSSASCPPDLYVQDGHGCEHGTGYCYKGRCQSPDLQCRQLYGQGSKNAPVACYEELNSQRDRFGHCGFQPRQGFKSCAWRFFLPDDFRIYMSNEKGSLHSDSPHVKGGCYYRGYIDGFPSSAVTLSTCSGLRGLLQFENISYGIEPLGYSPAFEHFVYRVSDEKMAGSLFATSHAERGPGVLTAEELSNKARGGDEYDYLGADEYVVTQKIVQVSSLLSSMFRSLNLTVMLSSMEVWMDNSTFKTTGDGEEVLARLLEWKQSSPTLQPHEVPYLLLMQYCKRKVRPARAWDDQLALAGAGSDGASRAGRPVSVRVFQYQGAVTLESFSVLLAQLLGRSLGMSYDGSRGCRCPGRVCLMSPEALRFSGAKAFSSCSIRDFETFLKQNRDCPFIRNAPHQPSYRMAVCGNGVVEPGEQCDCGAAEFKQRNSQCRPPADAQCDLAEFCNGSSASCPPDLYVQDGHGCEHGTGYCYKGRCQSPDLQCQALYGKGAKNAPLACYEEVNSQQDRFGHCGNHPQDGYQPCSWPNLGCGKLVCTYPNRIPFTKVKGAIIYAQVQEHLCVSFDFMRGPTEVDPLLVKEGTKCGPGKVCMNGTCHPHSVLKYDCNVQKKCHGHGVCNNKKNCHCDPGWNPPQCKSRGSAGGSIDSAVGPDHIAKSSALAVLKNWLLLSFGIVLLALVCGTVVIMKWSRLKRFCARRGSQTDGVFLPEDFRIYTDGRGGLVTSELARVERNCFYEGYVEGFPISLVALSICSGLSGILQLANASYGIKPLEAASGYQHLVYPMWNENVETRLFVENSSLGWTVEVSRKPEDAVASKQAVSRSPRYLEMHAVLDKALYDYMGADKDAVTAKIVQLFSYVNSYRRAMTLEAFAVVVAQLLGLSLGMAYDDAGSCRCAGAACIMQASSIHSAGVKAFSSCSIRDFQRFLAAGEGQCLLNRPAMDTAYKAPVCGNKVVEPGEACDCGSAEFVKRGTLCRSSSEDECELKEYCNGTSGECAPDLWVMDGQPCSKNTAFCYQGVCQTADKQCQKVFGQGAKNGPLACYEEINGQRDRMGHRGSDHRSYQRCAWKDLRCGKLVCEYPGSKPFTKEKAVVIYARVQGTLCVTLDYMKPPTERDPMLVNDGTACDEHKVCDNQGICHCHPGWKPPTCQEKAGASGRSGSSLSRDDEADIGSEGSPKLWLFLTICFFVPVAVGLILMVLRRSSPRRCLATEELNEDNDLDEGIECTLSQFADDTKLCGSVDLLEGRKGLQRDLDRLDRWAKANCMRFNKAKCKVLHLGHNNPMQRYRLGEEWLERTPAEKDLGVGQQPPEYEPAVCPGGQESQWHPGLYQE</sequence>
<dbReference type="InterPro" id="IPR001590">
    <property type="entry name" value="Peptidase_M12B"/>
</dbReference>
<dbReference type="PANTHER" id="PTHR11905:SF158">
    <property type="entry name" value="DISINTEGRIN AND METALLOPROTEINASE DOMAIN-CONTAINING PROTEIN 18"/>
    <property type="match status" value="1"/>
</dbReference>
<dbReference type="Pfam" id="PF01421">
    <property type="entry name" value="Reprolysin"/>
    <property type="match status" value="3"/>
</dbReference>
<proteinExistence type="predicted"/>
<dbReference type="GO" id="GO:0005886">
    <property type="term" value="C:plasma membrane"/>
    <property type="evidence" value="ECO:0007669"/>
    <property type="project" value="TreeGrafter"/>
</dbReference>
<dbReference type="Proteomes" id="UP001333110">
    <property type="component" value="Unassembled WGS sequence"/>
</dbReference>
<dbReference type="SMART" id="SM00608">
    <property type="entry name" value="ACR"/>
    <property type="match status" value="3"/>
</dbReference>
<evidence type="ECO:0000256" key="6">
    <source>
        <dbReference type="PROSITE-ProRule" id="PRU00076"/>
    </source>
</evidence>
<evidence type="ECO:0000256" key="8">
    <source>
        <dbReference type="SAM" id="MobiDB-lite"/>
    </source>
</evidence>
<dbReference type="GO" id="GO:0007339">
    <property type="term" value="P:binding of sperm to zona pellucida"/>
    <property type="evidence" value="ECO:0007669"/>
    <property type="project" value="TreeGrafter"/>
</dbReference>
<name>A0AAN7RIJ9_MYCAM</name>
<dbReference type="GO" id="GO:0007155">
    <property type="term" value="P:cell adhesion"/>
    <property type="evidence" value="ECO:0007669"/>
    <property type="project" value="TreeGrafter"/>
</dbReference>
<feature type="disulfide bond" evidence="7">
    <location>
        <begin position="150"/>
        <end position="155"/>
    </location>
</feature>
<dbReference type="PROSITE" id="PS50215">
    <property type="entry name" value="ADAM_MEPRO"/>
    <property type="match status" value="3"/>
</dbReference>
<evidence type="ECO:0000256" key="1">
    <source>
        <dbReference type="ARBA" id="ARBA00004167"/>
    </source>
</evidence>
<dbReference type="EMBL" id="JAUNZN010000025">
    <property type="protein sequence ID" value="KAK4808174.1"/>
    <property type="molecule type" value="Genomic_DNA"/>
</dbReference>
<dbReference type="PROSITE" id="PS50214">
    <property type="entry name" value="DISINTEGRIN_2"/>
    <property type="match status" value="3"/>
</dbReference>
<feature type="domain" description="Disintegrin" evidence="11">
    <location>
        <begin position="204"/>
        <end position="261"/>
    </location>
</feature>
<dbReference type="PROSITE" id="PS01186">
    <property type="entry name" value="EGF_2"/>
    <property type="match status" value="2"/>
</dbReference>
<feature type="domain" description="Disintegrin" evidence="11">
    <location>
        <begin position="650"/>
        <end position="707"/>
    </location>
</feature>
<dbReference type="GO" id="GO:0004222">
    <property type="term" value="F:metalloendopeptidase activity"/>
    <property type="evidence" value="ECO:0007669"/>
    <property type="project" value="InterPro"/>
</dbReference>
<dbReference type="InterPro" id="IPR006586">
    <property type="entry name" value="ADAM_Cys-rich"/>
</dbReference>
<evidence type="ECO:0000259" key="10">
    <source>
        <dbReference type="PROSITE" id="PS50026"/>
    </source>
</evidence>
<feature type="disulfide bond" evidence="6">
    <location>
        <begin position="871"/>
        <end position="880"/>
    </location>
</feature>
<evidence type="ECO:0000256" key="3">
    <source>
        <dbReference type="ARBA" id="ARBA00022989"/>
    </source>
</evidence>
<feature type="region of interest" description="Disordered" evidence="8">
    <location>
        <begin position="1545"/>
        <end position="1577"/>
    </location>
</feature>
<dbReference type="PANTHER" id="PTHR11905">
    <property type="entry name" value="ADAM A DISINTEGRIN AND METALLOPROTEASE DOMAIN"/>
    <property type="match status" value="1"/>
</dbReference>
<evidence type="ECO:0000256" key="2">
    <source>
        <dbReference type="ARBA" id="ARBA00022692"/>
    </source>
</evidence>
<dbReference type="Pfam" id="PF08516">
    <property type="entry name" value="ADAM_CR"/>
    <property type="match status" value="3"/>
</dbReference>
<keyword evidence="2 9" id="KW-0812">Transmembrane</keyword>
<feature type="disulfide bond" evidence="7">
    <location>
        <begin position="598"/>
        <end position="603"/>
    </location>
</feature>
<evidence type="ECO:0000256" key="5">
    <source>
        <dbReference type="ARBA" id="ARBA00023157"/>
    </source>
</evidence>
<evidence type="ECO:0000313" key="14">
    <source>
        <dbReference type="Proteomes" id="UP001333110"/>
    </source>
</evidence>
<dbReference type="Gene3D" id="3.40.390.10">
    <property type="entry name" value="Collagenase (Catalytic Domain)"/>
    <property type="match status" value="3"/>
</dbReference>
<feature type="domain" description="Peptidase M12B" evidence="12">
    <location>
        <begin position="444"/>
        <end position="642"/>
    </location>
</feature>
<dbReference type="InterPro" id="IPR034027">
    <property type="entry name" value="Reprolysin_adamalysin"/>
</dbReference>
<feature type="domain" description="Disintegrin" evidence="11">
    <location>
        <begin position="1192"/>
        <end position="1249"/>
    </location>
</feature>
<evidence type="ECO:0000256" key="9">
    <source>
        <dbReference type="SAM" id="Phobius"/>
    </source>
</evidence>
<evidence type="ECO:0000256" key="4">
    <source>
        <dbReference type="ARBA" id="ARBA00023136"/>
    </source>
</evidence>
<feature type="domain" description="Peptidase M12B" evidence="12">
    <location>
        <begin position="114"/>
        <end position="194"/>
    </location>
</feature>
<feature type="region of interest" description="Disordered" evidence="8">
    <location>
        <begin position="1396"/>
        <end position="1415"/>
    </location>
</feature>
<accession>A0AAN7RIJ9</accession>
<dbReference type="Gene3D" id="4.10.70.10">
    <property type="entry name" value="Disintegrin domain"/>
    <property type="match status" value="3"/>
</dbReference>
<reference evidence="13 14" key="1">
    <citation type="journal article" date="2023" name="J. Hered.">
        <title>Chromosome-level genome of the wood stork (Mycteria americana) provides insight into avian chromosome evolution.</title>
        <authorList>
            <person name="Flamio R. Jr."/>
            <person name="Ramstad K.M."/>
        </authorList>
    </citation>
    <scope>NUCLEOTIDE SEQUENCE [LARGE SCALE GENOMIC DNA]</scope>
    <source>
        <strain evidence="13">JAX WOST 10</strain>
    </source>
</reference>
<feature type="domain" description="EGF-like" evidence="10">
    <location>
        <begin position="847"/>
        <end position="881"/>
    </location>
</feature>
<dbReference type="InterPro" id="IPR036436">
    <property type="entry name" value="Disintegrin_dom_sf"/>
</dbReference>
<organism evidence="13 14">
    <name type="scientific">Mycteria americana</name>
    <name type="common">Wood stork</name>
    <dbReference type="NCBI Taxonomy" id="33587"/>
    <lineage>
        <taxon>Eukaryota</taxon>
        <taxon>Metazoa</taxon>
        <taxon>Chordata</taxon>
        <taxon>Craniata</taxon>
        <taxon>Vertebrata</taxon>
        <taxon>Euteleostomi</taxon>
        <taxon>Archelosauria</taxon>
        <taxon>Archosauria</taxon>
        <taxon>Dinosauria</taxon>
        <taxon>Saurischia</taxon>
        <taxon>Theropoda</taxon>
        <taxon>Coelurosauria</taxon>
        <taxon>Aves</taxon>
        <taxon>Neognathae</taxon>
        <taxon>Neoaves</taxon>
        <taxon>Aequornithes</taxon>
        <taxon>Ciconiiformes</taxon>
        <taxon>Ciconiidae</taxon>
        <taxon>Mycteria</taxon>
    </lineage>
</organism>
<protein>
    <submittedName>
        <fullName evidence="13">Uncharacterized protein</fullName>
    </submittedName>
</protein>
<evidence type="ECO:0000313" key="13">
    <source>
        <dbReference type="EMBL" id="KAK4808174.1"/>
    </source>
</evidence>
<comment type="caution">
    <text evidence="6">Lacks conserved residue(s) required for the propagation of feature annotation.</text>
</comment>
<keyword evidence="3 9" id="KW-1133">Transmembrane helix</keyword>
<evidence type="ECO:0000259" key="12">
    <source>
        <dbReference type="PROSITE" id="PS50215"/>
    </source>
</evidence>
<dbReference type="InterPro" id="IPR024079">
    <property type="entry name" value="MetalloPept_cat_dom_sf"/>
</dbReference>
<feature type="transmembrane region" description="Helical" evidence="9">
    <location>
        <begin position="911"/>
        <end position="933"/>
    </location>
</feature>
<dbReference type="InterPro" id="IPR000742">
    <property type="entry name" value="EGF"/>
</dbReference>
<feature type="disulfide bond" evidence="7">
    <location>
        <begin position="1140"/>
        <end position="1145"/>
    </location>
</feature>
<comment type="subcellular location">
    <subcellularLocation>
        <location evidence="1">Membrane</location>
        <topology evidence="1">Single-pass membrane protein</topology>
    </subcellularLocation>
</comment>
<feature type="domain" description="Peptidase M12B" evidence="12">
    <location>
        <begin position="1104"/>
        <end position="1184"/>
    </location>
</feature>
<keyword evidence="4 9" id="KW-0472">Membrane</keyword>
<dbReference type="PROSITE" id="PS50026">
    <property type="entry name" value="EGF_3"/>
    <property type="match status" value="1"/>
</dbReference>
<gene>
    <name evidence="13" type="ORF">QYF61_001206</name>
</gene>
<dbReference type="CDD" id="cd04269">
    <property type="entry name" value="ZnMc_adamalysin_II_like"/>
    <property type="match status" value="1"/>
</dbReference>
<evidence type="ECO:0000259" key="11">
    <source>
        <dbReference type="PROSITE" id="PS50214"/>
    </source>
</evidence>
<feature type="transmembrane region" description="Helical" evidence="9">
    <location>
        <begin position="1424"/>
        <end position="1445"/>
    </location>
</feature>
<dbReference type="SUPFAM" id="SSF55486">
    <property type="entry name" value="Metalloproteases ('zincins'), catalytic domain"/>
    <property type="match status" value="3"/>
</dbReference>
<dbReference type="GO" id="GO:0008584">
    <property type="term" value="P:male gonad development"/>
    <property type="evidence" value="ECO:0007669"/>
    <property type="project" value="TreeGrafter"/>
</dbReference>
<dbReference type="InterPro" id="IPR001762">
    <property type="entry name" value="Disintegrin_dom"/>
</dbReference>
<comment type="caution">
    <text evidence="13">The sequence shown here is derived from an EMBL/GenBank/DDBJ whole genome shotgun (WGS) entry which is preliminary data.</text>
</comment>
<dbReference type="SUPFAM" id="SSF57552">
    <property type="entry name" value="Blood coagulation inhibitor (disintegrin)"/>
    <property type="match status" value="3"/>
</dbReference>
<feature type="compositionally biased region" description="Low complexity" evidence="8">
    <location>
        <begin position="1398"/>
        <end position="1408"/>
    </location>
</feature>